<evidence type="ECO:0000256" key="1">
    <source>
        <dbReference type="SAM" id="MobiDB-lite"/>
    </source>
</evidence>
<feature type="compositionally biased region" description="Basic residues" evidence="1">
    <location>
        <begin position="48"/>
        <end position="57"/>
    </location>
</feature>
<evidence type="ECO:0000313" key="2">
    <source>
        <dbReference type="EMBL" id="EPQ18577.1"/>
    </source>
</evidence>
<dbReference type="Proteomes" id="UP000052978">
    <property type="component" value="Unassembled WGS sequence"/>
</dbReference>
<sequence length="97" mass="10456">MGQCCCTCCAFSHLRMQCMWKQWEHWPHTSGQSSPGTLPAGTGEVRSHRARGSRRGRGRDPRTLGVGAQGGQGLSEKTIAGVTPDSVGRHPRVSPTQ</sequence>
<feature type="region of interest" description="Disordered" evidence="1">
    <location>
        <begin position="26"/>
        <end position="97"/>
    </location>
</feature>
<proteinExistence type="predicted"/>
<organism evidence="2 3">
    <name type="scientific">Myotis brandtii</name>
    <name type="common">Brandt's bat</name>
    <dbReference type="NCBI Taxonomy" id="109478"/>
    <lineage>
        <taxon>Eukaryota</taxon>
        <taxon>Metazoa</taxon>
        <taxon>Chordata</taxon>
        <taxon>Craniata</taxon>
        <taxon>Vertebrata</taxon>
        <taxon>Euteleostomi</taxon>
        <taxon>Mammalia</taxon>
        <taxon>Eutheria</taxon>
        <taxon>Laurasiatheria</taxon>
        <taxon>Chiroptera</taxon>
        <taxon>Yangochiroptera</taxon>
        <taxon>Vespertilionidae</taxon>
        <taxon>Myotis</taxon>
    </lineage>
</organism>
<name>S7QBW4_MYOBR</name>
<dbReference type="AlphaFoldDB" id="S7QBW4"/>
<gene>
    <name evidence="2" type="ORF">D623_10007381</name>
</gene>
<dbReference type="EMBL" id="KE164547">
    <property type="protein sequence ID" value="EPQ18577.1"/>
    <property type="molecule type" value="Genomic_DNA"/>
</dbReference>
<evidence type="ECO:0000313" key="3">
    <source>
        <dbReference type="Proteomes" id="UP000052978"/>
    </source>
</evidence>
<accession>S7QBW4</accession>
<protein>
    <submittedName>
        <fullName evidence="2">Uncharacterized protein</fullName>
    </submittedName>
</protein>
<reference evidence="2 3" key="1">
    <citation type="journal article" date="2013" name="Nat. Commun.">
        <title>Genome analysis reveals insights into physiology and longevity of the Brandt's bat Myotis brandtii.</title>
        <authorList>
            <person name="Seim I."/>
            <person name="Fang X."/>
            <person name="Xiong Z."/>
            <person name="Lobanov A.V."/>
            <person name="Huang Z."/>
            <person name="Ma S."/>
            <person name="Feng Y."/>
            <person name="Turanov A.A."/>
            <person name="Zhu Y."/>
            <person name="Lenz T.L."/>
            <person name="Gerashchenko M.V."/>
            <person name="Fan D."/>
            <person name="Hee Yim S."/>
            <person name="Yao X."/>
            <person name="Jordan D."/>
            <person name="Xiong Y."/>
            <person name="Ma Y."/>
            <person name="Lyapunov A.N."/>
            <person name="Chen G."/>
            <person name="Kulakova O.I."/>
            <person name="Sun Y."/>
            <person name="Lee S.G."/>
            <person name="Bronson R.T."/>
            <person name="Moskalev A.A."/>
            <person name="Sunyaev S.R."/>
            <person name="Zhang G."/>
            <person name="Krogh A."/>
            <person name="Wang J."/>
            <person name="Gladyshev V.N."/>
        </authorList>
    </citation>
    <scope>NUCLEOTIDE SEQUENCE [LARGE SCALE GENOMIC DNA]</scope>
</reference>
<keyword evidence="3" id="KW-1185">Reference proteome</keyword>